<keyword evidence="8" id="KW-1185">Reference proteome</keyword>
<dbReference type="InterPro" id="IPR011778">
    <property type="entry name" value="Hydantoinase/dihydroPyrase"/>
</dbReference>
<dbReference type="GO" id="GO:0005829">
    <property type="term" value="C:cytosol"/>
    <property type="evidence" value="ECO:0007669"/>
    <property type="project" value="TreeGrafter"/>
</dbReference>
<organism evidence="7 8">
    <name type="scientific">Salipiger marinus</name>
    <dbReference type="NCBI Taxonomy" id="555512"/>
    <lineage>
        <taxon>Bacteria</taxon>
        <taxon>Pseudomonadati</taxon>
        <taxon>Pseudomonadota</taxon>
        <taxon>Alphaproteobacteria</taxon>
        <taxon>Rhodobacterales</taxon>
        <taxon>Roseobacteraceae</taxon>
        <taxon>Salipiger</taxon>
    </lineage>
</organism>
<reference evidence="7 8" key="1">
    <citation type="submission" date="2016-10" db="EMBL/GenBank/DDBJ databases">
        <authorList>
            <person name="de Groot N.N."/>
        </authorList>
    </citation>
    <scope>NUCLEOTIDE SEQUENCE [LARGE SCALE GENOMIC DNA]</scope>
    <source>
        <strain evidence="7 8">DSM 26424</strain>
    </source>
</reference>
<dbReference type="InterPro" id="IPR032466">
    <property type="entry name" value="Metal_Hydrolase"/>
</dbReference>
<dbReference type="EMBL" id="FNEJ01000005">
    <property type="protein sequence ID" value="SDI47720.1"/>
    <property type="molecule type" value="Genomic_DNA"/>
</dbReference>
<dbReference type="PANTHER" id="PTHR11647">
    <property type="entry name" value="HYDRANTOINASE/DIHYDROPYRIMIDINASE FAMILY MEMBER"/>
    <property type="match status" value="1"/>
</dbReference>
<protein>
    <submittedName>
        <fullName evidence="7">Dihydropyrimidinase</fullName>
    </submittedName>
</protein>
<gene>
    <name evidence="7" type="ORF">SAMN04487993_1005127</name>
</gene>
<dbReference type="GO" id="GO:0046872">
    <property type="term" value="F:metal ion binding"/>
    <property type="evidence" value="ECO:0007669"/>
    <property type="project" value="UniProtKB-KW"/>
</dbReference>
<keyword evidence="4" id="KW-0378">Hydrolase</keyword>
<dbReference type="AlphaFoldDB" id="A0A1G8KXU6"/>
<dbReference type="InterPro" id="IPR011059">
    <property type="entry name" value="Metal-dep_hydrolase_composite"/>
</dbReference>
<dbReference type="Proteomes" id="UP000199093">
    <property type="component" value="Unassembled WGS sequence"/>
</dbReference>
<feature type="modified residue" description="N6-carboxylysine" evidence="5">
    <location>
        <position position="152"/>
    </location>
</feature>
<keyword evidence="3" id="KW-0479">Metal-binding</keyword>
<proteinExistence type="inferred from homology"/>
<evidence type="ECO:0000256" key="5">
    <source>
        <dbReference type="PIRSR" id="PIRSR611778-50"/>
    </source>
</evidence>
<dbReference type="RefSeq" id="WP_089845416.1">
    <property type="nucleotide sequence ID" value="NZ_FNEJ01000005.1"/>
</dbReference>
<dbReference type="Pfam" id="PF01979">
    <property type="entry name" value="Amidohydro_1"/>
    <property type="match status" value="1"/>
</dbReference>
<evidence type="ECO:0000256" key="3">
    <source>
        <dbReference type="ARBA" id="ARBA00022723"/>
    </source>
</evidence>
<comment type="similarity">
    <text evidence="2">Belongs to the metallo-dependent hydrolases superfamily. Hydantoinase/dihydropyrimidinase family.</text>
</comment>
<dbReference type="SUPFAM" id="SSF51556">
    <property type="entry name" value="Metallo-dependent hydrolases"/>
    <property type="match status" value="1"/>
</dbReference>
<dbReference type="SUPFAM" id="SSF51338">
    <property type="entry name" value="Composite domain of metallo-dependent hydrolases"/>
    <property type="match status" value="1"/>
</dbReference>
<name>A0A1G8KXU6_9RHOB</name>
<evidence type="ECO:0000256" key="4">
    <source>
        <dbReference type="ARBA" id="ARBA00022801"/>
    </source>
</evidence>
<evidence type="ECO:0000256" key="1">
    <source>
        <dbReference type="ARBA" id="ARBA00001947"/>
    </source>
</evidence>
<dbReference type="PANTHER" id="PTHR11647:SF1">
    <property type="entry name" value="COLLAPSIN RESPONSE MEDIATOR PROTEIN"/>
    <property type="match status" value="1"/>
</dbReference>
<evidence type="ECO:0000256" key="2">
    <source>
        <dbReference type="ARBA" id="ARBA00008829"/>
    </source>
</evidence>
<sequence>MPDYDIVIRGGRIVTAAEVFTADLAIRGGTIAAIGHDLGKGREEIDATGRLVLPGGIDPHCHIEEVGADGSVQEESFVSGSRAALAGGTTSFICFKPQWRGQTLAQSAPDYETRAARSLADYSFHQIITDPTPEVLATEIPALAARGIRSLKVFLTYDPLRLTDGDFLKVLASARRLGLLVTVHCENFDAIAWQQEALLAAGLTDPVHHAWARPPVVEREATLRAMALAELVDQPLQIFHVSCGEVAEEIARAKARGQKVWAETCTHYLTHGVDDLERPDFEGAKFVCSPALRDRSEAARLWEAIRAGTIDIISSDHCGFSFATAKKDPGASSYGQGAAMLRPDGTPAFNAIPNGAPGIENRLTVLFSEGVSTGRIDLPTFVRLTSANAAERYGLGGRKGTLMPGADADVVLWDPELERTITVGEMQHAIDYTPWEGYRARGWPVMTIRRGEIVMRDGVLLAQPGSGRFLARGPYAAIAPRGVVPNGFDTVGRGSGQT</sequence>
<evidence type="ECO:0000259" key="6">
    <source>
        <dbReference type="Pfam" id="PF01979"/>
    </source>
</evidence>
<dbReference type="Gene3D" id="2.30.40.10">
    <property type="entry name" value="Urease, subunit C, domain 1"/>
    <property type="match status" value="1"/>
</dbReference>
<dbReference type="NCBIfam" id="TIGR02033">
    <property type="entry name" value="D-hydantoinase"/>
    <property type="match status" value="1"/>
</dbReference>
<feature type="domain" description="Amidohydrolase-related" evidence="6">
    <location>
        <begin position="51"/>
        <end position="454"/>
    </location>
</feature>
<dbReference type="CDD" id="cd01314">
    <property type="entry name" value="D-HYD"/>
    <property type="match status" value="1"/>
</dbReference>
<dbReference type="STRING" id="555512.SAMN04487993_1005127"/>
<dbReference type="GO" id="GO:0016812">
    <property type="term" value="F:hydrolase activity, acting on carbon-nitrogen (but not peptide) bonds, in cyclic amides"/>
    <property type="evidence" value="ECO:0007669"/>
    <property type="project" value="TreeGrafter"/>
</dbReference>
<dbReference type="Gene3D" id="3.20.20.140">
    <property type="entry name" value="Metal-dependent hydrolases"/>
    <property type="match status" value="1"/>
</dbReference>
<accession>A0A1G8KXU6</accession>
<dbReference type="InterPro" id="IPR050378">
    <property type="entry name" value="Metallo-dep_Hydrolases_sf"/>
</dbReference>
<evidence type="ECO:0000313" key="8">
    <source>
        <dbReference type="Proteomes" id="UP000199093"/>
    </source>
</evidence>
<evidence type="ECO:0000313" key="7">
    <source>
        <dbReference type="EMBL" id="SDI47720.1"/>
    </source>
</evidence>
<comment type="cofactor">
    <cofactor evidence="1">
        <name>Zn(2+)</name>
        <dbReference type="ChEBI" id="CHEBI:29105"/>
    </cofactor>
</comment>
<dbReference type="InterPro" id="IPR006680">
    <property type="entry name" value="Amidohydro-rel"/>
</dbReference>
<dbReference type="FunFam" id="3.20.20.140:FF:000174">
    <property type="entry name" value="Dihydropyrimidinase-related protein 2"/>
    <property type="match status" value="1"/>
</dbReference>
<dbReference type="OrthoDB" id="9775759at2"/>
<comment type="PTM">
    <text evidence="5">Carbamylation allows a single lysine to coordinate two divalent metal cations.</text>
</comment>